<organism evidence="3 4">
    <name type="scientific">candidate division WWE3 bacterium GW2011_GWC2_41_23</name>
    <dbReference type="NCBI Taxonomy" id="1619123"/>
    <lineage>
        <taxon>Bacteria</taxon>
        <taxon>Katanobacteria</taxon>
    </lineage>
</organism>
<reference evidence="3 4" key="1">
    <citation type="journal article" date="2015" name="Nature">
        <title>rRNA introns, odd ribosomes, and small enigmatic genomes across a large radiation of phyla.</title>
        <authorList>
            <person name="Brown C.T."/>
            <person name="Hug L.A."/>
            <person name="Thomas B.C."/>
            <person name="Sharon I."/>
            <person name="Castelle C.J."/>
            <person name="Singh A."/>
            <person name="Wilkins M.J."/>
            <person name="Williams K.H."/>
            <person name="Banfield J.F."/>
        </authorList>
    </citation>
    <scope>NUCLEOTIDE SEQUENCE [LARGE SCALE GENOMIC DNA]</scope>
</reference>
<evidence type="ECO:0000256" key="2">
    <source>
        <dbReference type="SAM" id="Phobius"/>
    </source>
</evidence>
<proteinExistence type="predicted"/>
<protein>
    <submittedName>
        <fullName evidence="3">Putative ribosome biogenesis protein</fullName>
    </submittedName>
</protein>
<sequence length="128" mass="14866">MLEFVLGVIFGLFLFRRIKAVIIFLVIYILIMLVAISLDFGPVNVSAFLWQGSGLLLGAYLKAIMDKGKVNRLEVERQKKEAEKLKNKRAEEPREAEKKEEEKAPEEEQEEEQEQDSDELPQLNEWKD</sequence>
<feature type="transmembrane region" description="Helical" evidence="2">
    <location>
        <begin position="47"/>
        <end position="65"/>
    </location>
</feature>
<dbReference type="Proteomes" id="UP000033947">
    <property type="component" value="Unassembled WGS sequence"/>
</dbReference>
<feature type="transmembrane region" description="Helical" evidence="2">
    <location>
        <begin position="21"/>
        <end position="41"/>
    </location>
</feature>
<evidence type="ECO:0000256" key="1">
    <source>
        <dbReference type="SAM" id="MobiDB-lite"/>
    </source>
</evidence>
<feature type="compositionally biased region" description="Acidic residues" evidence="1">
    <location>
        <begin position="103"/>
        <end position="119"/>
    </location>
</feature>
<comment type="caution">
    <text evidence="3">The sequence shown here is derived from an EMBL/GenBank/DDBJ whole genome shotgun (WGS) entry which is preliminary data.</text>
</comment>
<keyword evidence="2" id="KW-0472">Membrane</keyword>
<keyword evidence="2" id="KW-1133">Transmembrane helix</keyword>
<dbReference type="EMBL" id="LCBB01000011">
    <property type="protein sequence ID" value="KKS02767.1"/>
    <property type="molecule type" value="Genomic_DNA"/>
</dbReference>
<feature type="region of interest" description="Disordered" evidence="1">
    <location>
        <begin position="78"/>
        <end position="128"/>
    </location>
</feature>
<feature type="compositionally biased region" description="Basic and acidic residues" evidence="1">
    <location>
        <begin position="78"/>
        <end position="102"/>
    </location>
</feature>
<keyword evidence="2" id="KW-0812">Transmembrane</keyword>
<accession>A0A0G0VSX4</accession>
<gene>
    <name evidence="3" type="ORF">UU55_C0011G0006</name>
</gene>
<name>A0A0G0VSX4_UNCKA</name>
<evidence type="ECO:0000313" key="3">
    <source>
        <dbReference type="EMBL" id="KKS02767.1"/>
    </source>
</evidence>
<evidence type="ECO:0000313" key="4">
    <source>
        <dbReference type="Proteomes" id="UP000033947"/>
    </source>
</evidence>
<dbReference type="AlphaFoldDB" id="A0A0G0VSX4"/>